<keyword evidence="2" id="KW-0812">Transmembrane</keyword>
<dbReference type="Proteomes" id="UP000242188">
    <property type="component" value="Unassembled WGS sequence"/>
</dbReference>
<evidence type="ECO:0000313" key="4">
    <source>
        <dbReference type="Proteomes" id="UP000242188"/>
    </source>
</evidence>
<feature type="transmembrane region" description="Helical" evidence="2">
    <location>
        <begin position="69"/>
        <end position="95"/>
    </location>
</feature>
<comment type="caution">
    <text evidence="3">The sequence shown here is derived from an EMBL/GenBank/DDBJ whole genome shotgun (WGS) entry which is preliminary data.</text>
</comment>
<organism evidence="3 4">
    <name type="scientific">Mizuhopecten yessoensis</name>
    <name type="common">Japanese scallop</name>
    <name type="synonym">Patinopecten yessoensis</name>
    <dbReference type="NCBI Taxonomy" id="6573"/>
    <lineage>
        <taxon>Eukaryota</taxon>
        <taxon>Metazoa</taxon>
        <taxon>Spiralia</taxon>
        <taxon>Lophotrochozoa</taxon>
        <taxon>Mollusca</taxon>
        <taxon>Bivalvia</taxon>
        <taxon>Autobranchia</taxon>
        <taxon>Pteriomorphia</taxon>
        <taxon>Pectinida</taxon>
        <taxon>Pectinoidea</taxon>
        <taxon>Pectinidae</taxon>
        <taxon>Mizuhopecten</taxon>
    </lineage>
</organism>
<keyword evidence="2" id="KW-1133">Transmembrane helix</keyword>
<name>A0A210Q6Q3_MIZYE</name>
<sequence>MAWENKEMFEDATESQTKIDKEFKSDEADHDKSTGGEDICCLKSVSSDPLSTYPAEKGHCVEGCKECKVTVGCVIIIGLGTIAMGVATLCLCLSVSSTKDIKFSYNGPQNDTTKSTIPLQNATDTQRRPQYQALSQADDTTIKLWMKAEYISTNSEYQILWRSMSTNNGSATIQLTQSSIRFRVPISGEYNILASFQVMGRMCRSIRNSNYISIRLCIQHEHKLVKCIKESFPMSSAEWWVRTLYIIVPALSMEAGNTVSFVNSNPDCIYDDPKVSLIEIHRIH</sequence>
<dbReference type="EMBL" id="NEDP02004782">
    <property type="protein sequence ID" value="OWF44422.1"/>
    <property type="molecule type" value="Genomic_DNA"/>
</dbReference>
<proteinExistence type="predicted"/>
<protein>
    <submittedName>
        <fullName evidence="3">Uncharacterized protein</fullName>
    </submittedName>
</protein>
<accession>A0A210Q6Q3</accession>
<feature type="region of interest" description="Disordered" evidence="1">
    <location>
        <begin position="1"/>
        <end position="34"/>
    </location>
</feature>
<keyword evidence="2" id="KW-0472">Membrane</keyword>
<evidence type="ECO:0000256" key="2">
    <source>
        <dbReference type="SAM" id="Phobius"/>
    </source>
</evidence>
<keyword evidence="4" id="KW-1185">Reference proteome</keyword>
<feature type="compositionally biased region" description="Basic and acidic residues" evidence="1">
    <location>
        <begin position="17"/>
        <end position="34"/>
    </location>
</feature>
<gene>
    <name evidence="3" type="ORF">KP79_PYT20491</name>
</gene>
<evidence type="ECO:0000256" key="1">
    <source>
        <dbReference type="SAM" id="MobiDB-lite"/>
    </source>
</evidence>
<reference evidence="3 4" key="1">
    <citation type="journal article" date="2017" name="Nat. Ecol. Evol.">
        <title>Scallop genome provides insights into evolution of bilaterian karyotype and development.</title>
        <authorList>
            <person name="Wang S."/>
            <person name="Zhang J."/>
            <person name="Jiao W."/>
            <person name="Li J."/>
            <person name="Xun X."/>
            <person name="Sun Y."/>
            <person name="Guo X."/>
            <person name="Huan P."/>
            <person name="Dong B."/>
            <person name="Zhang L."/>
            <person name="Hu X."/>
            <person name="Sun X."/>
            <person name="Wang J."/>
            <person name="Zhao C."/>
            <person name="Wang Y."/>
            <person name="Wang D."/>
            <person name="Huang X."/>
            <person name="Wang R."/>
            <person name="Lv J."/>
            <person name="Li Y."/>
            <person name="Zhang Z."/>
            <person name="Liu B."/>
            <person name="Lu W."/>
            <person name="Hui Y."/>
            <person name="Liang J."/>
            <person name="Zhou Z."/>
            <person name="Hou R."/>
            <person name="Li X."/>
            <person name="Liu Y."/>
            <person name="Li H."/>
            <person name="Ning X."/>
            <person name="Lin Y."/>
            <person name="Zhao L."/>
            <person name="Xing Q."/>
            <person name="Dou J."/>
            <person name="Li Y."/>
            <person name="Mao J."/>
            <person name="Guo H."/>
            <person name="Dou H."/>
            <person name="Li T."/>
            <person name="Mu C."/>
            <person name="Jiang W."/>
            <person name="Fu Q."/>
            <person name="Fu X."/>
            <person name="Miao Y."/>
            <person name="Liu J."/>
            <person name="Yu Q."/>
            <person name="Li R."/>
            <person name="Liao H."/>
            <person name="Li X."/>
            <person name="Kong Y."/>
            <person name="Jiang Z."/>
            <person name="Chourrout D."/>
            <person name="Li R."/>
            <person name="Bao Z."/>
        </authorList>
    </citation>
    <scope>NUCLEOTIDE SEQUENCE [LARGE SCALE GENOMIC DNA]</scope>
    <source>
        <strain evidence="3 4">PY_sf001</strain>
    </source>
</reference>
<evidence type="ECO:0000313" key="3">
    <source>
        <dbReference type="EMBL" id="OWF44422.1"/>
    </source>
</evidence>
<dbReference type="AlphaFoldDB" id="A0A210Q6Q3"/>